<sequence>MGYGDTNTRGDNPGEMGDNLPFVDLGTGRTAVAMAAGAYHTCAILDTARVKCWGRAANGQLGYGDTNNRGDNPGEMGDNLPFVDLGTGRTAVVLAGGHYHTCAVLDNGRAKCWGWNNAAQLGYGDTNNRGDNPGEMGDSLPFVDLGTGRTAVAMAGGELHTCAVLDNGRAKCWGVSSLGQLGYGDTSIRGDNPGEMGDSLPYVDLGTGRTAVVITAGTYHSCAVLDNARAKCWGPYYFGQLGYGDLNTRGDGPGEMGDNLPYVDLGTGRTAVALATGAYHNCAILDNRRVKCWGYALWGQLGYGDTLYR</sequence>
<dbReference type="PANTHER" id="PTHR45982">
    <property type="entry name" value="REGULATOR OF CHROMOSOME CONDENSATION"/>
    <property type="match status" value="1"/>
</dbReference>
<dbReference type="Pfam" id="PF13540">
    <property type="entry name" value="RCC1_2"/>
    <property type="match status" value="4"/>
</dbReference>
<organism evidence="2 3">
    <name type="scientific">Gonium pectorale</name>
    <name type="common">Green alga</name>
    <dbReference type="NCBI Taxonomy" id="33097"/>
    <lineage>
        <taxon>Eukaryota</taxon>
        <taxon>Viridiplantae</taxon>
        <taxon>Chlorophyta</taxon>
        <taxon>core chlorophytes</taxon>
        <taxon>Chlorophyceae</taxon>
        <taxon>CS clade</taxon>
        <taxon>Chlamydomonadales</taxon>
        <taxon>Volvocaceae</taxon>
        <taxon>Gonium</taxon>
    </lineage>
</organism>
<dbReference type="OrthoDB" id="538768at2759"/>
<proteinExistence type="predicted"/>
<reference evidence="3" key="1">
    <citation type="journal article" date="2016" name="Nat. Commun.">
        <title>The Gonium pectorale genome demonstrates co-option of cell cycle regulation during the evolution of multicellularity.</title>
        <authorList>
            <person name="Hanschen E.R."/>
            <person name="Marriage T.N."/>
            <person name="Ferris P.J."/>
            <person name="Hamaji T."/>
            <person name="Toyoda A."/>
            <person name="Fujiyama A."/>
            <person name="Neme R."/>
            <person name="Noguchi H."/>
            <person name="Minakuchi Y."/>
            <person name="Suzuki M."/>
            <person name="Kawai-Toyooka H."/>
            <person name="Smith D.R."/>
            <person name="Sparks H."/>
            <person name="Anderson J."/>
            <person name="Bakaric R."/>
            <person name="Luria V."/>
            <person name="Karger A."/>
            <person name="Kirschner M.W."/>
            <person name="Durand P.M."/>
            <person name="Michod R.E."/>
            <person name="Nozaki H."/>
            <person name="Olson B.J."/>
        </authorList>
    </citation>
    <scope>NUCLEOTIDE SEQUENCE [LARGE SCALE GENOMIC DNA]</scope>
    <source>
        <strain evidence="3">NIES-2863</strain>
    </source>
</reference>
<feature type="repeat" description="RCC1" evidence="1">
    <location>
        <begin position="48"/>
        <end position="107"/>
    </location>
</feature>
<gene>
    <name evidence="2" type="ORF">GPECTOR_93g616</name>
</gene>
<dbReference type="PROSITE" id="PS50012">
    <property type="entry name" value="RCC1_3"/>
    <property type="match status" value="3"/>
</dbReference>
<dbReference type="EMBL" id="LSYV01000094">
    <property type="protein sequence ID" value="KXZ43346.1"/>
    <property type="molecule type" value="Genomic_DNA"/>
</dbReference>
<dbReference type="InterPro" id="IPR051553">
    <property type="entry name" value="Ran_GTPase-activating"/>
</dbReference>
<evidence type="ECO:0000256" key="1">
    <source>
        <dbReference type="PROSITE-ProRule" id="PRU00235"/>
    </source>
</evidence>
<dbReference type="STRING" id="33097.A0A150G0E4"/>
<dbReference type="Proteomes" id="UP000075714">
    <property type="component" value="Unassembled WGS sequence"/>
</dbReference>
<feature type="repeat" description="RCC1" evidence="1">
    <location>
        <begin position="168"/>
        <end position="227"/>
    </location>
</feature>
<protein>
    <submittedName>
        <fullName evidence="2">Uncharacterized protein</fullName>
    </submittedName>
</protein>
<evidence type="ECO:0000313" key="2">
    <source>
        <dbReference type="EMBL" id="KXZ43346.1"/>
    </source>
</evidence>
<dbReference type="AlphaFoldDB" id="A0A150G0E4"/>
<dbReference type="GO" id="GO:0005085">
    <property type="term" value="F:guanyl-nucleotide exchange factor activity"/>
    <property type="evidence" value="ECO:0007669"/>
    <property type="project" value="TreeGrafter"/>
</dbReference>
<dbReference type="Gene3D" id="2.130.10.30">
    <property type="entry name" value="Regulator of chromosome condensation 1/beta-lactamase-inhibitor protein II"/>
    <property type="match status" value="2"/>
</dbReference>
<dbReference type="InterPro" id="IPR000408">
    <property type="entry name" value="Reg_chr_condens"/>
</dbReference>
<dbReference type="PANTHER" id="PTHR45982:SF1">
    <property type="entry name" value="REGULATOR OF CHROMOSOME CONDENSATION"/>
    <property type="match status" value="1"/>
</dbReference>
<dbReference type="SUPFAM" id="SSF50985">
    <property type="entry name" value="RCC1/BLIP-II"/>
    <property type="match status" value="1"/>
</dbReference>
<evidence type="ECO:0000313" key="3">
    <source>
        <dbReference type="Proteomes" id="UP000075714"/>
    </source>
</evidence>
<dbReference type="GO" id="GO:0005737">
    <property type="term" value="C:cytoplasm"/>
    <property type="evidence" value="ECO:0007669"/>
    <property type="project" value="TreeGrafter"/>
</dbReference>
<accession>A0A150G0E4</accession>
<dbReference type="InterPro" id="IPR009091">
    <property type="entry name" value="RCC1/BLIP-II"/>
</dbReference>
<feature type="repeat" description="RCC1" evidence="1">
    <location>
        <begin position="108"/>
        <end position="167"/>
    </location>
</feature>
<keyword evidence="3" id="KW-1185">Reference proteome</keyword>
<name>A0A150G0E4_GONPE</name>
<comment type="caution">
    <text evidence="2">The sequence shown here is derived from an EMBL/GenBank/DDBJ whole genome shotgun (WGS) entry which is preliminary data.</text>
</comment>